<evidence type="ECO:0000256" key="1">
    <source>
        <dbReference type="ARBA" id="ARBA00004141"/>
    </source>
</evidence>
<proteinExistence type="predicted"/>
<dbReference type="PANTHER" id="PTHR10671:SF108">
    <property type="entry name" value="CLAUDIN FAMILY PROTEIN-RELATED"/>
    <property type="match status" value="1"/>
</dbReference>
<keyword evidence="4 5" id="KW-0472">Membrane</keyword>
<dbReference type="Pfam" id="PF00822">
    <property type="entry name" value="PMP22_Claudin"/>
    <property type="match status" value="1"/>
</dbReference>
<dbReference type="Gene3D" id="1.20.140.150">
    <property type="match status" value="1"/>
</dbReference>
<accession>A0ABM4CYG3</accession>
<evidence type="ECO:0000256" key="4">
    <source>
        <dbReference type="ARBA" id="ARBA00023136"/>
    </source>
</evidence>
<comment type="subcellular location">
    <subcellularLocation>
        <location evidence="1">Membrane</location>
        <topology evidence="1">Multi-pass membrane protein</topology>
    </subcellularLocation>
</comment>
<dbReference type="RefSeq" id="XP_065666998.1">
    <property type="nucleotide sequence ID" value="XM_065810926.1"/>
</dbReference>
<evidence type="ECO:0000313" key="6">
    <source>
        <dbReference type="Proteomes" id="UP001652625"/>
    </source>
</evidence>
<dbReference type="PANTHER" id="PTHR10671">
    <property type="entry name" value="EPITHELIAL MEMBRANE PROTEIN-RELATED"/>
    <property type="match status" value="1"/>
</dbReference>
<keyword evidence="3 5" id="KW-1133">Transmembrane helix</keyword>
<evidence type="ECO:0000256" key="5">
    <source>
        <dbReference type="SAM" id="Phobius"/>
    </source>
</evidence>
<reference evidence="7" key="1">
    <citation type="submission" date="2025-08" db="UniProtKB">
        <authorList>
            <consortium name="RefSeq"/>
        </authorList>
    </citation>
    <scope>IDENTIFICATION</scope>
</reference>
<dbReference type="GeneID" id="105847625"/>
<organism evidence="6 7">
    <name type="scientific">Hydra vulgaris</name>
    <name type="common">Hydra</name>
    <name type="synonym">Hydra attenuata</name>
    <dbReference type="NCBI Taxonomy" id="6087"/>
    <lineage>
        <taxon>Eukaryota</taxon>
        <taxon>Metazoa</taxon>
        <taxon>Cnidaria</taxon>
        <taxon>Hydrozoa</taxon>
        <taxon>Hydroidolina</taxon>
        <taxon>Anthoathecata</taxon>
        <taxon>Aplanulata</taxon>
        <taxon>Hydridae</taxon>
        <taxon>Hydra</taxon>
    </lineage>
</organism>
<protein>
    <submittedName>
        <fullName evidence="7">Uncharacterized protein LOC105847625 isoform X2</fullName>
    </submittedName>
</protein>
<dbReference type="Proteomes" id="UP001652625">
    <property type="component" value="Chromosome 11"/>
</dbReference>
<dbReference type="InterPro" id="IPR004031">
    <property type="entry name" value="PMP22/EMP/MP20/Claudin"/>
</dbReference>
<feature type="transmembrane region" description="Helical" evidence="5">
    <location>
        <begin position="125"/>
        <end position="147"/>
    </location>
</feature>
<gene>
    <name evidence="7" type="primary">LOC105847625</name>
</gene>
<keyword evidence="2 5" id="KW-0812">Transmembrane</keyword>
<name>A0ABM4CYG3_HYDVU</name>
<feature type="transmembrane region" description="Helical" evidence="5">
    <location>
        <begin position="7"/>
        <end position="31"/>
    </location>
</feature>
<evidence type="ECO:0000313" key="7">
    <source>
        <dbReference type="RefSeq" id="XP_065666998.1"/>
    </source>
</evidence>
<feature type="transmembrane region" description="Helical" evidence="5">
    <location>
        <begin position="93"/>
        <end position="113"/>
    </location>
</feature>
<keyword evidence="6" id="KW-1185">Reference proteome</keyword>
<dbReference type="InterPro" id="IPR050579">
    <property type="entry name" value="PMP-22/EMP/MP20-like"/>
</dbReference>
<sequence>MAKANVFVLTILKAFSLVCLITATMCAYYSLSGKNWIHKKLISNKFEEHGLLLYCTPGESIKGHKEGLEPECNLFSLHVNYKDSFLPNWQQSVFVLSVTASILTLLSTLLFMGSQCIKPFTYCSTVLVFILSTLSTICMLVAMSIYTETFQKMIDDGYKWGTSFAVGWAYFFVNLLSTIMVFSLIMLYKREQFTPLIEECTELAKEETSQNELTKEDTKLQSNKII</sequence>
<evidence type="ECO:0000256" key="3">
    <source>
        <dbReference type="ARBA" id="ARBA00022989"/>
    </source>
</evidence>
<feature type="transmembrane region" description="Helical" evidence="5">
    <location>
        <begin position="167"/>
        <end position="188"/>
    </location>
</feature>
<evidence type="ECO:0000256" key="2">
    <source>
        <dbReference type="ARBA" id="ARBA00022692"/>
    </source>
</evidence>